<gene>
    <name evidence="1" type="ORF">UJA718_LOCUS47670</name>
</gene>
<feature type="non-terminal residue" evidence="1">
    <location>
        <position position="34"/>
    </location>
</feature>
<organism evidence="1 2">
    <name type="scientific">Rotaria socialis</name>
    <dbReference type="NCBI Taxonomy" id="392032"/>
    <lineage>
        <taxon>Eukaryota</taxon>
        <taxon>Metazoa</taxon>
        <taxon>Spiralia</taxon>
        <taxon>Gnathifera</taxon>
        <taxon>Rotifera</taxon>
        <taxon>Eurotatoria</taxon>
        <taxon>Bdelloidea</taxon>
        <taxon>Philodinida</taxon>
        <taxon>Philodinidae</taxon>
        <taxon>Rotaria</taxon>
    </lineage>
</organism>
<evidence type="ECO:0000313" key="2">
    <source>
        <dbReference type="Proteomes" id="UP000663873"/>
    </source>
</evidence>
<keyword evidence="2" id="KW-1185">Reference proteome</keyword>
<accession>A0A821XW98</accession>
<reference evidence="1" key="1">
    <citation type="submission" date="2021-02" db="EMBL/GenBank/DDBJ databases">
        <authorList>
            <person name="Nowell W R."/>
        </authorList>
    </citation>
    <scope>NUCLEOTIDE SEQUENCE</scope>
</reference>
<protein>
    <submittedName>
        <fullName evidence="1">Uncharacterized protein</fullName>
    </submittedName>
</protein>
<name>A0A821XW98_9BILA</name>
<comment type="caution">
    <text evidence="1">The sequence shown here is derived from an EMBL/GenBank/DDBJ whole genome shotgun (WGS) entry which is preliminary data.</text>
</comment>
<dbReference type="AlphaFoldDB" id="A0A821XW98"/>
<dbReference type="EMBL" id="CAJOBP010091531">
    <property type="protein sequence ID" value="CAF4949173.1"/>
    <property type="molecule type" value="Genomic_DNA"/>
</dbReference>
<dbReference type="Proteomes" id="UP000663873">
    <property type="component" value="Unassembled WGS sequence"/>
</dbReference>
<proteinExistence type="predicted"/>
<sequence>MNQPFISMDFGDGQLASLMTSGRLFDVHKGLSSR</sequence>
<evidence type="ECO:0000313" key="1">
    <source>
        <dbReference type="EMBL" id="CAF4949173.1"/>
    </source>
</evidence>